<sequence length="97" mass="11129">MKALAELSFEFIWHLTFTEEEYLDLDFSVRWLSSLGVYVNAMTAEEKAALVAVALDRQARWLALPDAQGFIQRNLVTAEQRAFLDSMISGEFFSQFD</sequence>
<protein>
    <submittedName>
        <fullName evidence="1">Uncharacterized protein</fullName>
    </submittedName>
</protein>
<organism evidence="1">
    <name type="scientific">Pseudomonas fluorescens</name>
    <dbReference type="NCBI Taxonomy" id="294"/>
    <lineage>
        <taxon>Bacteria</taxon>
        <taxon>Pseudomonadati</taxon>
        <taxon>Pseudomonadota</taxon>
        <taxon>Gammaproteobacteria</taxon>
        <taxon>Pseudomonadales</taxon>
        <taxon>Pseudomonadaceae</taxon>
        <taxon>Pseudomonas</taxon>
    </lineage>
</organism>
<accession>A0A5E6MK28</accession>
<proteinExistence type="predicted"/>
<reference evidence="1" key="1">
    <citation type="submission" date="2019-09" db="EMBL/GenBank/DDBJ databases">
        <authorList>
            <person name="Chandra G."/>
            <person name="Truman W A."/>
        </authorList>
    </citation>
    <scope>NUCLEOTIDE SEQUENCE</scope>
    <source>
        <strain evidence="1">PS683</strain>
    </source>
</reference>
<dbReference type="AlphaFoldDB" id="A0A5E6MK28"/>
<name>A0A5E6MK28_PSEFL</name>
<gene>
    <name evidence="1" type="ORF">PS683_01254</name>
</gene>
<evidence type="ECO:0000313" key="1">
    <source>
        <dbReference type="EMBL" id="VVM12961.1"/>
    </source>
</evidence>
<dbReference type="EMBL" id="LR700641">
    <property type="protein sequence ID" value="VVM12961.1"/>
    <property type="molecule type" value="Genomic_DNA"/>
</dbReference>